<dbReference type="AlphaFoldDB" id="A0A165GEM5"/>
<dbReference type="InParanoid" id="A0A165GEM5"/>
<keyword evidence="2" id="KW-1185">Reference proteome</keyword>
<dbReference type="OMA" id="WSEFISE"/>
<dbReference type="RefSeq" id="XP_018187652.1">
    <property type="nucleotide sequence ID" value="XM_018329228.1"/>
</dbReference>
<sequence>MELCTQPLTGGMPAEKHSLRAFWSEFISETSQHGAATRTPCSSRSWMSSLANTLALPDLESRMRYLAPRLAIHLAMLRPRPPRPPEITKVASGSKSYVLFRLGTICEQSR</sequence>
<evidence type="ECO:0000313" key="2">
    <source>
        <dbReference type="Proteomes" id="UP000076632"/>
    </source>
</evidence>
<dbReference type="EMBL" id="KV407459">
    <property type="protein sequence ID" value="KZF22097.1"/>
    <property type="molecule type" value="Genomic_DNA"/>
</dbReference>
<dbReference type="Proteomes" id="UP000076632">
    <property type="component" value="Unassembled WGS sequence"/>
</dbReference>
<name>A0A165GEM5_XYLHT</name>
<accession>A0A165GEM5</accession>
<protein>
    <submittedName>
        <fullName evidence="1">Uncharacterized protein</fullName>
    </submittedName>
</protein>
<gene>
    <name evidence="1" type="ORF">L228DRAFT_146143</name>
</gene>
<organism evidence="1 2">
    <name type="scientific">Xylona heveae (strain CBS 132557 / TC161)</name>
    <dbReference type="NCBI Taxonomy" id="1328760"/>
    <lineage>
        <taxon>Eukaryota</taxon>
        <taxon>Fungi</taxon>
        <taxon>Dikarya</taxon>
        <taxon>Ascomycota</taxon>
        <taxon>Pezizomycotina</taxon>
        <taxon>Xylonomycetes</taxon>
        <taxon>Xylonales</taxon>
        <taxon>Xylonaceae</taxon>
        <taxon>Xylona</taxon>
    </lineage>
</organism>
<evidence type="ECO:0000313" key="1">
    <source>
        <dbReference type="EMBL" id="KZF22097.1"/>
    </source>
</evidence>
<reference evidence="1 2" key="1">
    <citation type="journal article" date="2016" name="Fungal Biol.">
        <title>The genome of Xylona heveae provides a window into fungal endophytism.</title>
        <authorList>
            <person name="Gazis R."/>
            <person name="Kuo A."/>
            <person name="Riley R."/>
            <person name="LaButti K."/>
            <person name="Lipzen A."/>
            <person name="Lin J."/>
            <person name="Amirebrahimi M."/>
            <person name="Hesse C.N."/>
            <person name="Spatafora J.W."/>
            <person name="Henrissat B."/>
            <person name="Hainaut M."/>
            <person name="Grigoriev I.V."/>
            <person name="Hibbett D.S."/>
        </authorList>
    </citation>
    <scope>NUCLEOTIDE SEQUENCE [LARGE SCALE GENOMIC DNA]</scope>
    <source>
        <strain evidence="1 2">TC161</strain>
    </source>
</reference>
<dbReference type="GeneID" id="28894365"/>
<proteinExistence type="predicted"/>